<name>A0AAD7JH80_9AGAR</name>
<sequence length="154" mass="17254">MERAVRALPVFAGPILILFIRRIVQVFSFLLSPFLQKTLLKQRAKVENIKKKTDFYSTRALLSRYCASTSGSPAASTWASARGGKLQTPERGLKLLFRCRGPTRASEYSEPTPEPTPAVRTTQIWFDTFATSSSVPKTPREAKVRADLREVFCA</sequence>
<keyword evidence="1" id="KW-0812">Transmembrane</keyword>
<reference evidence="2" key="1">
    <citation type="submission" date="2023-03" db="EMBL/GenBank/DDBJ databases">
        <title>Massive genome expansion in bonnet fungi (Mycena s.s.) driven by repeated elements and novel gene families across ecological guilds.</title>
        <authorList>
            <consortium name="Lawrence Berkeley National Laboratory"/>
            <person name="Harder C.B."/>
            <person name="Miyauchi S."/>
            <person name="Viragh M."/>
            <person name="Kuo A."/>
            <person name="Thoen E."/>
            <person name="Andreopoulos B."/>
            <person name="Lu D."/>
            <person name="Skrede I."/>
            <person name="Drula E."/>
            <person name="Henrissat B."/>
            <person name="Morin E."/>
            <person name="Kohler A."/>
            <person name="Barry K."/>
            <person name="LaButti K."/>
            <person name="Morin E."/>
            <person name="Salamov A."/>
            <person name="Lipzen A."/>
            <person name="Mereny Z."/>
            <person name="Hegedus B."/>
            <person name="Baldrian P."/>
            <person name="Stursova M."/>
            <person name="Weitz H."/>
            <person name="Taylor A."/>
            <person name="Grigoriev I.V."/>
            <person name="Nagy L.G."/>
            <person name="Martin F."/>
            <person name="Kauserud H."/>
        </authorList>
    </citation>
    <scope>NUCLEOTIDE SEQUENCE</scope>
    <source>
        <strain evidence="2">CBHHK182m</strain>
    </source>
</reference>
<keyword evidence="3" id="KW-1185">Reference proteome</keyword>
<organism evidence="2 3">
    <name type="scientific">Mycena metata</name>
    <dbReference type="NCBI Taxonomy" id="1033252"/>
    <lineage>
        <taxon>Eukaryota</taxon>
        <taxon>Fungi</taxon>
        <taxon>Dikarya</taxon>
        <taxon>Basidiomycota</taxon>
        <taxon>Agaricomycotina</taxon>
        <taxon>Agaricomycetes</taxon>
        <taxon>Agaricomycetidae</taxon>
        <taxon>Agaricales</taxon>
        <taxon>Marasmiineae</taxon>
        <taxon>Mycenaceae</taxon>
        <taxon>Mycena</taxon>
    </lineage>
</organism>
<proteinExistence type="predicted"/>
<evidence type="ECO:0000256" key="1">
    <source>
        <dbReference type="SAM" id="Phobius"/>
    </source>
</evidence>
<evidence type="ECO:0000313" key="2">
    <source>
        <dbReference type="EMBL" id="KAJ7763318.1"/>
    </source>
</evidence>
<evidence type="ECO:0000313" key="3">
    <source>
        <dbReference type="Proteomes" id="UP001215598"/>
    </source>
</evidence>
<keyword evidence="1" id="KW-0472">Membrane</keyword>
<keyword evidence="1" id="KW-1133">Transmembrane helix</keyword>
<accession>A0AAD7JH80</accession>
<dbReference type="Proteomes" id="UP001215598">
    <property type="component" value="Unassembled WGS sequence"/>
</dbReference>
<dbReference type="EMBL" id="JARKIB010000030">
    <property type="protein sequence ID" value="KAJ7763318.1"/>
    <property type="molecule type" value="Genomic_DNA"/>
</dbReference>
<protein>
    <submittedName>
        <fullName evidence="2">Uncharacterized protein</fullName>
    </submittedName>
</protein>
<comment type="caution">
    <text evidence="2">The sequence shown here is derived from an EMBL/GenBank/DDBJ whole genome shotgun (WGS) entry which is preliminary data.</text>
</comment>
<gene>
    <name evidence="2" type="ORF">B0H16DRAFT_1718568</name>
</gene>
<feature type="transmembrane region" description="Helical" evidence="1">
    <location>
        <begin position="12"/>
        <end position="35"/>
    </location>
</feature>
<dbReference type="AlphaFoldDB" id="A0AAD7JH80"/>